<evidence type="ECO:0000313" key="4">
    <source>
        <dbReference type="EMBL" id="KAK7882854.1"/>
    </source>
</evidence>
<evidence type="ECO:0000256" key="1">
    <source>
        <dbReference type="SAM" id="Coils"/>
    </source>
</evidence>
<feature type="compositionally biased region" description="Acidic residues" evidence="2">
    <location>
        <begin position="10"/>
        <end position="20"/>
    </location>
</feature>
<dbReference type="Pfam" id="PF13843">
    <property type="entry name" value="DDE_Tnp_1_7"/>
    <property type="match status" value="1"/>
</dbReference>
<protein>
    <recommendedName>
        <fullName evidence="3">PiggyBac transposable element-derived protein domain-containing protein</fullName>
    </recommendedName>
</protein>
<evidence type="ECO:0000259" key="3">
    <source>
        <dbReference type="Pfam" id="PF13843"/>
    </source>
</evidence>
<feature type="compositionally biased region" description="Basic and acidic residues" evidence="2">
    <location>
        <begin position="46"/>
        <end position="55"/>
    </location>
</feature>
<comment type="caution">
    <text evidence="4">The sequence shown here is derived from an EMBL/GenBank/DDBJ whole genome shotgun (WGS) entry which is preliminary data.</text>
</comment>
<dbReference type="InterPro" id="IPR029526">
    <property type="entry name" value="PGBD"/>
</dbReference>
<dbReference type="AlphaFoldDB" id="A0AAW0MU70"/>
<accession>A0AAW0MU70</accession>
<dbReference type="EMBL" id="JBBPFD010000021">
    <property type="protein sequence ID" value="KAK7882854.1"/>
    <property type="molecule type" value="Genomic_DNA"/>
</dbReference>
<name>A0AAW0MU70_9GOBI</name>
<feature type="domain" description="PiggyBac transposable element-derived protein" evidence="3">
    <location>
        <begin position="173"/>
        <end position="537"/>
    </location>
</feature>
<feature type="coiled-coil region" evidence="1">
    <location>
        <begin position="555"/>
        <end position="582"/>
    </location>
</feature>
<dbReference type="PANTHER" id="PTHR46599">
    <property type="entry name" value="PIGGYBAC TRANSPOSABLE ELEMENT-DERIVED PROTEIN 4"/>
    <property type="match status" value="1"/>
</dbReference>
<sequence length="643" mass="73756">MFSFYRQELSDSDWEPETEVLTEVHVEPSVEPDDGEDGPSSSTSRLETRGRRGTEVEVPVELSEESEDGEGPSSSKTPRLETRGRRGRGRGSGRGRDRGRGRGSGRGRVRGSGRGRGRGRRQRTADTQPLIPPPEGMWNDIDTPDIRPTPLPFCPANPPGSQLLTTSKYTILQFFQQFFTNAVLLTVINNSNKHGRSQNTEWTDVTLADMYSFIAILIYMALVKAPTYRKYWNRSKQYNFPYPKTIITGKKFLSILSTLHLSDPEDDRTNNEKRWTPLHDRLQKIKPLYTDLRIACRQNFQPGQHIAIDERMVASKARITFKQYLKSKPVKWGFKLFVLADSLSGYTWDFFVYEGKSADPSQKGLSYDIVMSLLNTSLLGTGYKLYVDNFYTSPILFKDLLQKKVSACGTIRTIRKGYPRTTVNVLKPKDTRGTIKWIREGPLLFVQWRDTRDVFMCSTMHEAHGDETVSRRVKDDAGHWVVKEVPVPPAIKDYNKHMGGVDLSDALIGYYELLHKTKKWYKTFFFHFLDIGIVNAFILYKEHCKVANDTPMTQLEFRETLMSELDDEAKRLRNTQDEGNRAPVKKGHRLVHITSEGGKTYGRLKCRKCKVNKTPVKCATCDIPLCFQQKRDCYNEWHEEKGL</sequence>
<dbReference type="Proteomes" id="UP001460270">
    <property type="component" value="Unassembled WGS sequence"/>
</dbReference>
<organism evidence="4 5">
    <name type="scientific">Mugilogobius chulae</name>
    <name type="common">yellowstripe goby</name>
    <dbReference type="NCBI Taxonomy" id="88201"/>
    <lineage>
        <taxon>Eukaryota</taxon>
        <taxon>Metazoa</taxon>
        <taxon>Chordata</taxon>
        <taxon>Craniata</taxon>
        <taxon>Vertebrata</taxon>
        <taxon>Euteleostomi</taxon>
        <taxon>Actinopterygii</taxon>
        <taxon>Neopterygii</taxon>
        <taxon>Teleostei</taxon>
        <taxon>Neoteleostei</taxon>
        <taxon>Acanthomorphata</taxon>
        <taxon>Gobiaria</taxon>
        <taxon>Gobiiformes</taxon>
        <taxon>Gobioidei</taxon>
        <taxon>Gobiidae</taxon>
        <taxon>Gobionellinae</taxon>
        <taxon>Mugilogobius</taxon>
    </lineage>
</organism>
<feature type="compositionally biased region" description="Basic residues" evidence="2">
    <location>
        <begin position="101"/>
        <end position="122"/>
    </location>
</feature>
<keyword evidence="1" id="KW-0175">Coiled coil</keyword>
<dbReference type="PANTHER" id="PTHR46599:SF3">
    <property type="entry name" value="PIGGYBAC TRANSPOSABLE ELEMENT-DERIVED PROTEIN 4"/>
    <property type="match status" value="1"/>
</dbReference>
<evidence type="ECO:0000256" key="2">
    <source>
        <dbReference type="SAM" id="MobiDB-lite"/>
    </source>
</evidence>
<feature type="region of interest" description="Disordered" evidence="2">
    <location>
        <begin position="1"/>
        <end position="137"/>
    </location>
</feature>
<evidence type="ECO:0000313" key="5">
    <source>
        <dbReference type="Proteomes" id="UP001460270"/>
    </source>
</evidence>
<proteinExistence type="predicted"/>
<reference evidence="5" key="1">
    <citation type="submission" date="2024-04" db="EMBL/GenBank/DDBJ databases">
        <title>Salinicola lusitanus LLJ914,a marine bacterium isolated from the Okinawa Trough.</title>
        <authorList>
            <person name="Li J."/>
        </authorList>
    </citation>
    <scope>NUCLEOTIDE SEQUENCE [LARGE SCALE GENOMIC DNA]</scope>
</reference>
<gene>
    <name evidence="4" type="ORF">WMY93_029028</name>
</gene>
<keyword evidence="5" id="KW-1185">Reference proteome</keyword>